<dbReference type="Pfam" id="PF07963">
    <property type="entry name" value="N_methyl"/>
    <property type="match status" value="1"/>
</dbReference>
<evidence type="ECO:0000256" key="2">
    <source>
        <dbReference type="SAM" id="Phobius"/>
    </source>
</evidence>
<keyword evidence="4" id="KW-1185">Reference proteome</keyword>
<dbReference type="GO" id="GO:0015627">
    <property type="term" value="C:type II protein secretion system complex"/>
    <property type="evidence" value="ECO:0007669"/>
    <property type="project" value="InterPro"/>
</dbReference>
<keyword evidence="2" id="KW-1133">Transmembrane helix</keyword>
<accession>N8ZWC8</accession>
<keyword evidence="1" id="KW-0488">Methylation</keyword>
<dbReference type="InterPro" id="IPR045584">
    <property type="entry name" value="Pilin-like"/>
</dbReference>
<dbReference type="SUPFAM" id="SSF54523">
    <property type="entry name" value="Pili subunits"/>
    <property type="match status" value="1"/>
</dbReference>
<dbReference type="InterPro" id="IPR000983">
    <property type="entry name" value="Bac_GSPG_pilin"/>
</dbReference>
<reference evidence="3 4" key="1">
    <citation type="submission" date="2013-02" db="EMBL/GenBank/DDBJ databases">
        <title>The Genome Sequence of Acinetobacter venetianus CIP 110063.</title>
        <authorList>
            <consortium name="The Broad Institute Genome Sequencing Platform"/>
            <consortium name="The Broad Institute Genome Sequencing Center for Infectious Disease"/>
            <person name="Cerqueira G."/>
            <person name="Feldgarden M."/>
            <person name="Courvalin P."/>
            <person name="Perichon B."/>
            <person name="Grillot-Courvalin C."/>
            <person name="Clermont D."/>
            <person name="Rocha E."/>
            <person name="Yoon E.-J."/>
            <person name="Nemec A."/>
            <person name="Walker B."/>
            <person name="Young S.K."/>
            <person name="Zeng Q."/>
            <person name="Gargeya S."/>
            <person name="Fitzgerald M."/>
            <person name="Haas B."/>
            <person name="Abouelleil A."/>
            <person name="Alvarado L."/>
            <person name="Arachchi H.M."/>
            <person name="Berlin A.M."/>
            <person name="Chapman S.B."/>
            <person name="Dewar J."/>
            <person name="Goldberg J."/>
            <person name="Griggs A."/>
            <person name="Gujja S."/>
            <person name="Hansen M."/>
            <person name="Howarth C."/>
            <person name="Imamovic A."/>
            <person name="Larimer J."/>
            <person name="McCowan C."/>
            <person name="Murphy C."/>
            <person name="Neiman D."/>
            <person name="Pearson M."/>
            <person name="Priest M."/>
            <person name="Roberts A."/>
            <person name="Saif S."/>
            <person name="Shea T."/>
            <person name="Sisk P."/>
            <person name="Sykes S."/>
            <person name="Wortman J."/>
            <person name="Nusbaum C."/>
            <person name="Birren B."/>
        </authorList>
    </citation>
    <scope>NUCLEOTIDE SEQUENCE [LARGE SCALE GENOMIC DNA]</scope>
    <source>
        <strain evidence="4">ATCC 31012 / DSM 23050 / BCRC 14357 / CCUG 45561 / CIP 110063 / KCTC 2702 / LMG 19082 / RAG-1</strain>
    </source>
</reference>
<comment type="caution">
    <text evidence="3">The sequence shown here is derived from an EMBL/GenBank/DDBJ whole genome shotgun (WGS) entry which is preliminary data.</text>
</comment>
<evidence type="ECO:0000256" key="1">
    <source>
        <dbReference type="ARBA" id="ARBA00022481"/>
    </source>
</evidence>
<name>N8ZWC8_ACIVR</name>
<dbReference type="InterPro" id="IPR012902">
    <property type="entry name" value="N_methyl_site"/>
</dbReference>
<dbReference type="Pfam" id="PF16732">
    <property type="entry name" value="ComP_DUS"/>
    <property type="match status" value="1"/>
</dbReference>
<gene>
    <name evidence="3" type="ORF">F959_00816</name>
</gene>
<dbReference type="PRINTS" id="PR00813">
    <property type="entry name" value="BCTERIALGSPG"/>
</dbReference>
<dbReference type="NCBIfam" id="TIGR02532">
    <property type="entry name" value="IV_pilin_GFxxxE"/>
    <property type="match status" value="1"/>
</dbReference>
<dbReference type="PANTHER" id="PTHR30093">
    <property type="entry name" value="GENERAL SECRETION PATHWAY PROTEIN G"/>
    <property type="match status" value="1"/>
</dbReference>
<dbReference type="GO" id="GO:0043683">
    <property type="term" value="P:type IV pilus assembly"/>
    <property type="evidence" value="ECO:0007669"/>
    <property type="project" value="InterPro"/>
</dbReference>
<evidence type="ECO:0000313" key="4">
    <source>
        <dbReference type="Proteomes" id="UP000018445"/>
    </source>
</evidence>
<dbReference type="PATRIC" id="fig|1191460.12.peg.809"/>
<feature type="transmembrane region" description="Helical" evidence="2">
    <location>
        <begin position="6"/>
        <end position="27"/>
    </location>
</feature>
<dbReference type="eggNOG" id="COG4968">
    <property type="taxonomic scope" value="Bacteria"/>
</dbReference>
<dbReference type="AlphaFoldDB" id="N8ZWC8"/>
<dbReference type="HOGENOM" id="CLU_091705_6_2_6"/>
<dbReference type="GO" id="GO:0015628">
    <property type="term" value="P:protein secretion by the type II secretion system"/>
    <property type="evidence" value="ECO:0007669"/>
    <property type="project" value="InterPro"/>
</dbReference>
<evidence type="ECO:0008006" key="5">
    <source>
        <dbReference type="Google" id="ProtNLM"/>
    </source>
</evidence>
<dbReference type="Proteomes" id="UP000018445">
    <property type="component" value="Unassembled WGS sequence"/>
</dbReference>
<proteinExistence type="predicted"/>
<dbReference type="GeneID" id="58193718"/>
<organism evidence="3 4">
    <name type="scientific">Acinetobacter venetianus (strain ATCC 31012 / DSM 23050 / BCRC 14357 / CCUG 45561 / CIP 110063 / KCTC 2702 / LMG 19082 / RAG-1)</name>
    <dbReference type="NCBI Taxonomy" id="1191460"/>
    <lineage>
        <taxon>Bacteria</taxon>
        <taxon>Pseudomonadati</taxon>
        <taxon>Pseudomonadota</taxon>
        <taxon>Gammaproteobacteria</taxon>
        <taxon>Moraxellales</taxon>
        <taxon>Moraxellaceae</taxon>
        <taxon>Acinetobacter</taxon>
    </lineage>
</organism>
<sequence>MYTRNGFSLIELMVVVAIMGIIAIVAYPSYLQYLQRTHRADVQAEMTNIAQIMESRRLANSSYLSTDTSRNNILSIYGSTTSPKQGGALYTLAFTSLTTSSWVLTATPISSSSQRNNGIICLNDQGQKFWAKGASGCSLSNTSNWNGR</sequence>
<dbReference type="InterPro" id="IPR031982">
    <property type="entry name" value="PilE-like"/>
</dbReference>
<keyword evidence="2" id="KW-0812">Transmembrane</keyword>
<dbReference type="PANTHER" id="PTHR30093:SF47">
    <property type="entry name" value="TYPE IV PILUS NON-CORE MINOR PILIN PILE"/>
    <property type="match status" value="1"/>
</dbReference>
<keyword evidence="2" id="KW-0472">Membrane</keyword>
<dbReference type="Gene3D" id="3.30.700.10">
    <property type="entry name" value="Glycoprotein, Type 4 Pilin"/>
    <property type="match status" value="1"/>
</dbReference>
<protein>
    <recommendedName>
        <fullName evidence="5">Prepilin-type N-terminal cleavage/methylation domain-containing protein</fullName>
    </recommendedName>
</protein>
<dbReference type="RefSeq" id="WP_004877779.1">
    <property type="nucleotide sequence ID" value="NZ_AKIQ01000043.1"/>
</dbReference>
<dbReference type="OrthoDB" id="5296638at2"/>
<dbReference type="EMBL" id="APPO01000008">
    <property type="protein sequence ID" value="ENV38059.1"/>
    <property type="molecule type" value="Genomic_DNA"/>
</dbReference>
<evidence type="ECO:0000313" key="3">
    <source>
        <dbReference type="EMBL" id="ENV38059.1"/>
    </source>
</evidence>